<evidence type="ECO:0000256" key="1">
    <source>
        <dbReference type="SAM" id="Phobius"/>
    </source>
</evidence>
<protein>
    <submittedName>
        <fullName evidence="3">S-layer homology domain-containing protein</fullName>
    </submittedName>
</protein>
<dbReference type="EMBL" id="JBHFNQ010000220">
    <property type="protein sequence ID" value="MFB2881323.1"/>
    <property type="molecule type" value="Genomic_DNA"/>
</dbReference>
<keyword evidence="4" id="KW-1185">Reference proteome</keyword>
<dbReference type="Pfam" id="PF00395">
    <property type="entry name" value="SLH"/>
    <property type="match status" value="3"/>
</dbReference>
<keyword evidence="1" id="KW-0812">Transmembrane</keyword>
<proteinExistence type="predicted"/>
<dbReference type="InterPro" id="IPR001119">
    <property type="entry name" value="SLH_dom"/>
</dbReference>
<reference evidence="3 4" key="1">
    <citation type="submission" date="2024-09" db="EMBL/GenBank/DDBJ databases">
        <title>Floridaenema gen nov. (Aerosakkonemataceae, Aerosakkonematales ord. nov., Cyanobacteria) from benthic tropical and subtropical fresh waters, with the description of four new species.</title>
        <authorList>
            <person name="Moretto J.A."/>
            <person name="Berthold D.E."/>
            <person name="Lefler F.W."/>
            <person name="Huang I.-S."/>
            <person name="Laughinghouse H. IV."/>
        </authorList>
    </citation>
    <scope>NUCLEOTIDE SEQUENCE [LARGE SCALE GENOMIC DNA]</scope>
    <source>
        <strain evidence="3 4">BLCC-F46</strain>
    </source>
</reference>
<sequence length="367" mass="39705">MTESQRPEPKSAKKEPLGFDEFVAVLVALLSIGSIFFWSISRKPINWSLTSTTPAQVSPSPRSSLLTPRLILPWLANRAVDRERRAVREGTDGTTENRVVVVDPRRNVNRLGVVPEVVQPDVPGGVAIVPIPAPQVVETPAAPRTPAIPLQPKAVPDVPTPAKPIAKAPQPIKFVDIPGNYWAAPYILGLQRQGVISGFPAGYFRPDQPVTRAEFAAILEKGLGTKITSETINFKDVTNSFWAAPAIKKASGSEFIAGFPDQSFRPKLQIPRVQAIVALASGLNLPEPANADQILKQKYKDAAQIPNYARRKVAAATQAGIVVNYPNTNVLNPNRNATRADIAALVYQARVKQGKAQNVNGKNVVKP</sequence>
<dbReference type="Proteomes" id="UP001576774">
    <property type="component" value="Unassembled WGS sequence"/>
</dbReference>
<dbReference type="RefSeq" id="WP_413274306.1">
    <property type="nucleotide sequence ID" value="NZ_JBHFNQ010000220.1"/>
</dbReference>
<feature type="domain" description="SLH" evidence="2">
    <location>
        <begin position="234"/>
        <end position="293"/>
    </location>
</feature>
<evidence type="ECO:0000259" key="2">
    <source>
        <dbReference type="PROSITE" id="PS51272"/>
    </source>
</evidence>
<comment type="caution">
    <text evidence="3">The sequence shown here is derived from an EMBL/GenBank/DDBJ whole genome shotgun (WGS) entry which is preliminary data.</text>
</comment>
<dbReference type="PANTHER" id="PTHR43308">
    <property type="entry name" value="OUTER MEMBRANE PROTEIN ALPHA-RELATED"/>
    <property type="match status" value="1"/>
</dbReference>
<evidence type="ECO:0000313" key="4">
    <source>
        <dbReference type="Proteomes" id="UP001576774"/>
    </source>
</evidence>
<feature type="domain" description="SLH" evidence="2">
    <location>
        <begin position="296"/>
        <end position="360"/>
    </location>
</feature>
<gene>
    <name evidence="3" type="ORF">ACE1CC_31100</name>
</gene>
<name>A0ABV4XGQ9_9CYAN</name>
<keyword evidence="1" id="KW-1133">Transmembrane helix</keyword>
<feature type="transmembrane region" description="Helical" evidence="1">
    <location>
        <begin position="21"/>
        <end position="40"/>
    </location>
</feature>
<accession>A0ABV4XGQ9</accession>
<feature type="domain" description="SLH" evidence="2">
    <location>
        <begin position="170"/>
        <end position="233"/>
    </location>
</feature>
<evidence type="ECO:0000313" key="3">
    <source>
        <dbReference type="EMBL" id="MFB2881323.1"/>
    </source>
</evidence>
<organism evidence="3 4">
    <name type="scientific">Floridaenema aerugineum BLCC-F46</name>
    <dbReference type="NCBI Taxonomy" id="3153654"/>
    <lineage>
        <taxon>Bacteria</taxon>
        <taxon>Bacillati</taxon>
        <taxon>Cyanobacteriota</taxon>
        <taxon>Cyanophyceae</taxon>
        <taxon>Oscillatoriophycideae</taxon>
        <taxon>Aerosakkonematales</taxon>
        <taxon>Aerosakkonemataceae</taxon>
        <taxon>Floridanema</taxon>
        <taxon>Floridanema aerugineum</taxon>
    </lineage>
</organism>
<dbReference type="PANTHER" id="PTHR43308:SF5">
    <property type="entry name" value="S-LAYER PROTEIN _ PEPTIDOGLYCAN ENDO-BETA-N-ACETYLGLUCOSAMINIDASE"/>
    <property type="match status" value="1"/>
</dbReference>
<dbReference type="InterPro" id="IPR051465">
    <property type="entry name" value="Cell_Envelope_Struct_Comp"/>
</dbReference>
<dbReference type="PROSITE" id="PS51272">
    <property type="entry name" value="SLH"/>
    <property type="match status" value="3"/>
</dbReference>
<keyword evidence="1" id="KW-0472">Membrane</keyword>